<dbReference type="AlphaFoldDB" id="A0A371YM11"/>
<reference evidence="3 4" key="2">
    <citation type="submission" date="2018-08" db="EMBL/GenBank/DDBJ databases">
        <title>The draft genome of Acinetobacter sichuanensis strain WCHAc060041.</title>
        <authorList>
            <person name="Qin J."/>
            <person name="Feng Y."/>
            <person name="Zong Z."/>
        </authorList>
    </citation>
    <scope>NUCLEOTIDE SEQUENCE [LARGE SCALE GENOMIC DNA]</scope>
    <source>
        <strain evidence="3 4">WCHAc060041</strain>
    </source>
</reference>
<evidence type="ECO:0000313" key="2">
    <source>
        <dbReference type="EMBL" id="MFC2996862.1"/>
    </source>
</evidence>
<comment type="caution">
    <text evidence="3">The sequence shown here is derived from an EMBL/GenBank/DDBJ whole genome shotgun (WGS) entry which is preliminary data.</text>
</comment>
<evidence type="ECO:0000256" key="1">
    <source>
        <dbReference type="SAM" id="SignalP"/>
    </source>
</evidence>
<evidence type="ECO:0000313" key="4">
    <source>
        <dbReference type="Proteomes" id="UP000240957"/>
    </source>
</evidence>
<reference evidence="2" key="1">
    <citation type="journal article" date="2014" name="Int. J. Syst. Evol. Microbiol.">
        <title>Complete genome of a new Firmicutes species belonging to the dominant human colonic microbiota ('Ruminococcus bicirculans') reveals two chromosomes and a selective capacity to utilize plant glucans.</title>
        <authorList>
            <consortium name="NISC Comparative Sequencing Program"/>
            <person name="Wegmann U."/>
            <person name="Louis P."/>
            <person name="Goesmann A."/>
            <person name="Henrissat B."/>
            <person name="Duncan S.H."/>
            <person name="Flint H.J."/>
        </authorList>
    </citation>
    <scope>NUCLEOTIDE SEQUENCE</scope>
    <source>
        <strain evidence="2">KCTC 62575</strain>
    </source>
</reference>
<keyword evidence="1" id="KW-0732">Signal</keyword>
<dbReference type="Proteomes" id="UP000240957">
    <property type="component" value="Unassembled WGS sequence"/>
</dbReference>
<gene>
    <name evidence="2" type="ORF">ACFODO_16680</name>
    <name evidence="3" type="ORF">C9E89_016015</name>
</gene>
<dbReference type="SUPFAM" id="SSF56935">
    <property type="entry name" value="Porins"/>
    <property type="match status" value="1"/>
</dbReference>
<organism evidence="3 4">
    <name type="scientific">Acinetobacter sichuanensis</name>
    <dbReference type="NCBI Taxonomy" id="2136183"/>
    <lineage>
        <taxon>Bacteria</taxon>
        <taxon>Pseudomonadati</taxon>
        <taxon>Pseudomonadota</taxon>
        <taxon>Gammaproteobacteria</taxon>
        <taxon>Moraxellales</taxon>
        <taxon>Moraxellaceae</taxon>
        <taxon>Acinetobacter</taxon>
    </lineage>
</organism>
<protein>
    <recommendedName>
        <fullName evidence="6">Outer membrane porin, OprD family</fullName>
    </recommendedName>
</protein>
<dbReference type="EMBL" id="PYIX02000032">
    <property type="protein sequence ID" value="RFC82501.1"/>
    <property type="molecule type" value="Genomic_DNA"/>
</dbReference>
<evidence type="ECO:0000313" key="3">
    <source>
        <dbReference type="EMBL" id="RFC82501.1"/>
    </source>
</evidence>
<keyword evidence="5" id="KW-1185">Reference proteome</keyword>
<reference evidence="2" key="4">
    <citation type="submission" date="2024-09" db="EMBL/GenBank/DDBJ databases">
        <authorList>
            <person name="Sun Q."/>
            <person name="Mori K."/>
        </authorList>
    </citation>
    <scope>NUCLEOTIDE SEQUENCE</scope>
    <source>
        <strain evidence="2">KCTC 62575</strain>
    </source>
</reference>
<evidence type="ECO:0008006" key="6">
    <source>
        <dbReference type="Google" id="ProtNLM"/>
    </source>
</evidence>
<accession>A0A371YM11</accession>
<feature type="signal peptide" evidence="1">
    <location>
        <begin position="1"/>
        <end position="24"/>
    </location>
</feature>
<reference evidence="5" key="3">
    <citation type="journal article" date="2019" name="Int. J. Syst. Evol. Microbiol.">
        <title>The Global Catalogue of Microorganisms (GCM) 10K type strain sequencing project: providing services to taxonomists for standard genome sequencing and annotation.</title>
        <authorList>
            <consortium name="The Broad Institute Genomics Platform"/>
            <consortium name="The Broad Institute Genome Sequencing Center for Infectious Disease"/>
            <person name="Wu L."/>
            <person name="Ma J."/>
        </authorList>
    </citation>
    <scope>NUCLEOTIDE SEQUENCE [LARGE SCALE GENOMIC DNA]</scope>
    <source>
        <strain evidence="5">KCTC 62575</strain>
    </source>
</reference>
<sequence>MKLKSLFKPSILLSYLIFTQHSFAAQIYQDNEKQLNVDLSSWVGIFNSQENYYPTDQNGSQWAEGFIKYGLSGKINTAADSHIYGAIAGVTSFTRGDGDMAGNSRGTENKSSLENAYIGWKSGNLLPILGENGLDISFGSQVYHLGDGFLVTDDSANLGENRNFEDADSQMVNRGGAYYTAARRSFHKAALIKVGQAEGLKTELAWVQSDNPIHASSEFASLDLSYKIGDHHIGADYIQFLDFNHNQAMRLNPTIFMRDNMQVYSLYGTSNMGIENVKLGFNYSRQEKEKNLTDEYEVIDQKHHDQAWYASAGYHFTQLPWTPTVNYRYTHYSEHWDAMFVGVEKLGTWILGEVAGNFAGPFNSNANIHMIGLEAFPHESLLLGANFYKFESIDTKNQPNYSGKEFDFFAMYQVNDTLSLIPVLSFYKPEKSAKNNGSQIGSDKTNIFAGLIAAITY</sequence>
<dbReference type="RefSeq" id="WP_107009342.1">
    <property type="nucleotide sequence ID" value="NZ_JBHRSF010000093.1"/>
</dbReference>
<evidence type="ECO:0000313" key="5">
    <source>
        <dbReference type="Proteomes" id="UP001595455"/>
    </source>
</evidence>
<name>A0A371YM11_9GAMM</name>
<dbReference type="OrthoDB" id="6756628at2"/>
<dbReference type="Proteomes" id="UP001595455">
    <property type="component" value="Unassembled WGS sequence"/>
</dbReference>
<proteinExistence type="predicted"/>
<feature type="chain" id="PRO_5016563534" description="Outer membrane porin, OprD family" evidence="1">
    <location>
        <begin position="25"/>
        <end position="457"/>
    </location>
</feature>
<dbReference type="EMBL" id="JBHRSF010000093">
    <property type="protein sequence ID" value="MFC2996862.1"/>
    <property type="molecule type" value="Genomic_DNA"/>
</dbReference>